<comment type="subcellular location">
    <subcellularLocation>
        <location evidence="1">Membrane</location>
    </subcellularLocation>
</comment>
<evidence type="ECO:0000313" key="6">
    <source>
        <dbReference type="Proteomes" id="UP000663864"/>
    </source>
</evidence>
<dbReference type="GO" id="GO:0003924">
    <property type="term" value="F:GTPase activity"/>
    <property type="evidence" value="ECO:0007669"/>
    <property type="project" value="InterPro"/>
</dbReference>
<dbReference type="PANTHER" id="PTHR24072">
    <property type="entry name" value="RHO FAMILY GTPASE"/>
    <property type="match status" value="1"/>
</dbReference>
<organism evidence="5 6">
    <name type="scientific">Rotaria sordida</name>
    <dbReference type="NCBI Taxonomy" id="392033"/>
    <lineage>
        <taxon>Eukaryota</taxon>
        <taxon>Metazoa</taxon>
        <taxon>Spiralia</taxon>
        <taxon>Gnathifera</taxon>
        <taxon>Rotifera</taxon>
        <taxon>Eurotatoria</taxon>
        <taxon>Bdelloidea</taxon>
        <taxon>Philodinida</taxon>
        <taxon>Philodinidae</taxon>
        <taxon>Rotaria</taxon>
    </lineage>
</organism>
<dbReference type="GO" id="GO:0005525">
    <property type="term" value="F:GTP binding"/>
    <property type="evidence" value="ECO:0007669"/>
    <property type="project" value="UniProtKB-KW"/>
</dbReference>
<dbReference type="InterPro" id="IPR005225">
    <property type="entry name" value="Small_GTP-bd"/>
</dbReference>
<proteinExistence type="predicted"/>
<keyword evidence="4" id="KW-0472">Membrane</keyword>
<reference evidence="5" key="1">
    <citation type="submission" date="2021-02" db="EMBL/GenBank/DDBJ databases">
        <authorList>
            <person name="Nowell W R."/>
        </authorList>
    </citation>
    <scope>NUCLEOTIDE SEQUENCE</scope>
</reference>
<dbReference type="SUPFAM" id="SSF52540">
    <property type="entry name" value="P-loop containing nucleoside triphosphate hydrolases"/>
    <property type="match status" value="1"/>
</dbReference>
<dbReference type="GO" id="GO:0016020">
    <property type="term" value="C:membrane"/>
    <property type="evidence" value="ECO:0007669"/>
    <property type="project" value="UniProtKB-SubCell"/>
</dbReference>
<dbReference type="PROSITE" id="PS51420">
    <property type="entry name" value="RHO"/>
    <property type="match status" value="1"/>
</dbReference>
<name>A0A815BL24_9BILA</name>
<dbReference type="FunFam" id="3.40.50.300:FF:002060">
    <property type="entry name" value="Rho family GTPase"/>
    <property type="match status" value="1"/>
</dbReference>
<keyword evidence="3" id="KW-0342">GTP-binding</keyword>
<dbReference type="CDD" id="cd00157">
    <property type="entry name" value="Rho"/>
    <property type="match status" value="1"/>
</dbReference>
<dbReference type="EMBL" id="CAJNOT010002007">
    <property type="protein sequence ID" value="CAF1274174.1"/>
    <property type="molecule type" value="Genomic_DNA"/>
</dbReference>
<dbReference type="PRINTS" id="PR00449">
    <property type="entry name" value="RASTRNSFRMNG"/>
</dbReference>
<keyword evidence="2" id="KW-0547">Nucleotide-binding</keyword>
<dbReference type="AlphaFoldDB" id="A0A815BL24"/>
<dbReference type="InterPro" id="IPR001806">
    <property type="entry name" value="Small_GTPase"/>
</dbReference>
<evidence type="ECO:0000313" key="5">
    <source>
        <dbReference type="EMBL" id="CAF1274174.1"/>
    </source>
</evidence>
<dbReference type="SMART" id="SM00173">
    <property type="entry name" value="RAS"/>
    <property type="match status" value="1"/>
</dbReference>
<gene>
    <name evidence="5" type="ORF">ZHD862_LOCUS26575</name>
</gene>
<dbReference type="InterPro" id="IPR027417">
    <property type="entry name" value="P-loop_NTPase"/>
</dbReference>
<evidence type="ECO:0000256" key="4">
    <source>
        <dbReference type="ARBA" id="ARBA00023136"/>
    </source>
</evidence>
<evidence type="ECO:0000256" key="1">
    <source>
        <dbReference type="ARBA" id="ARBA00004370"/>
    </source>
</evidence>
<dbReference type="InterPro" id="IPR003578">
    <property type="entry name" value="Small_GTPase_Rho"/>
</dbReference>
<accession>A0A815BL24</accession>
<dbReference type="Proteomes" id="UP000663864">
    <property type="component" value="Unassembled WGS sequence"/>
</dbReference>
<sequence>MDRHEMIQASRKLIIVGDPMCGKRTLLFSFVTNQFVTDDYTQHILDTPVIPIQVNRRTIHMALFDITAAEDHDRLRSLFYPRTNIVLICFSIDNPTSVMNVMEKWTPEIRLHCHQCPIILVACKTDLRKDSKRLAELEKQGETLVTSEMGRRLAVKIKADAYMECSAKTREGVQDLFIRAARLSVKKHSHHTVKCQCILQ</sequence>
<protein>
    <submittedName>
        <fullName evidence="5">Uncharacterized protein</fullName>
    </submittedName>
</protein>
<comment type="caution">
    <text evidence="5">The sequence shown here is derived from an EMBL/GenBank/DDBJ whole genome shotgun (WGS) entry which is preliminary data.</text>
</comment>
<dbReference type="SMART" id="SM00174">
    <property type="entry name" value="RHO"/>
    <property type="match status" value="1"/>
</dbReference>
<dbReference type="Pfam" id="PF00071">
    <property type="entry name" value="Ras"/>
    <property type="match status" value="1"/>
</dbReference>
<dbReference type="SMART" id="SM00175">
    <property type="entry name" value="RAB"/>
    <property type="match status" value="1"/>
</dbReference>
<dbReference type="GO" id="GO:0007264">
    <property type="term" value="P:small GTPase-mediated signal transduction"/>
    <property type="evidence" value="ECO:0007669"/>
    <property type="project" value="InterPro"/>
</dbReference>
<dbReference type="PROSITE" id="PS51419">
    <property type="entry name" value="RAB"/>
    <property type="match status" value="1"/>
</dbReference>
<dbReference type="PROSITE" id="PS51421">
    <property type="entry name" value="RAS"/>
    <property type="match status" value="1"/>
</dbReference>
<evidence type="ECO:0000256" key="2">
    <source>
        <dbReference type="ARBA" id="ARBA00022741"/>
    </source>
</evidence>
<evidence type="ECO:0000256" key="3">
    <source>
        <dbReference type="ARBA" id="ARBA00023134"/>
    </source>
</evidence>
<dbReference type="Gene3D" id="3.40.50.300">
    <property type="entry name" value="P-loop containing nucleotide triphosphate hydrolases"/>
    <property type="match status" value="1"/>
</dbReference>
<dbReference type="NCBIfam" id="TIGR00231">
    <property type="entry name" value="small_GTP"/>
    <property type="match status" value="1"/>
</dbReference>